<organism evidence="2 3">
    <name type="scientific">Epilithonimonas ginsengisoli</name>
    <dbReference type="NCBI Taxonomy" id="1245592"/>
    <lineage>
        <taxon>Bacteria</taxon>
        <taxon>Pseudomonadati</taxon>
        <taxon>Bacteroidota</taxon>
        <taxon>Flavobacteriia</taxon>
        <taxon>Flavobacteriales</taxon>
        <taxon>Weeksellaceae</taxon>
        <taxon>Chryseobacterium group</taxon>
        <taxon>Epilithonimonas</taxon>
    </lineage>
</organism>
<evidence type="ECO:0000313" key="2">
    <source>
        <dbReference type="EMBL" id="MDW8548130.1"/>
    </source>
</evidence>
<dbReference type="Proteomes" id="UP001204439">
    <property type="component" value="Unassembled WGS sequence"/>
</dbReference>
<name>A0ABU4JEN4_9FLAO</name>
<keyword evidence="1" id="KW-1133">Transmembrane helix</keyword>
<dbReference type="RefSeq" id="WP_086048279.1">
    <property type="nucleotide sequence ID" value="NZ_JAMXLT020000005.1"/>
</dbReference>
<reference evidence="2 3" key="1">
    <citation type="submission" date="2023-11" db="EMBL/GenBank/DDBJ databases">
        <title>First isolation, identification, and characterization of non-pathogenic Epilithonimonas ginsengisoli isolated from diseased farmed rainbow trout (Oncorhynchus mykiss) in Chile.</title>
        <authorList>
            <person name="Miranda C.D."/>
            <person name="Irgang R."/>
            <person name="Concha C."/>
            <person name="Rojas R."/>
            <person name="Avendano R."/>
        </authorList>
    </citation>
    <scope>NUCLEOTIDE SEQUENCE [LARGE SCALE GENOMIC DNA]</scope>
    <source>
        <strain evidence="2 3">FP99</strain>
    </source>
</reference>
<dbReference type="EMBL" id="JAMXLT020000005">
    <property type="protein sequence ID" value="MDW8548130.1"/>
    <property type="molecule type" value="Genomic_DNA"/>
</dbReference>
<proteinExistence type="predicted"/>
<dbReference type="Pfam" id="PF12669">
    <property type="entry name" value="FeoB_associated"/>
    <property type="match status" value="1"/>
</dbReference>
<comment type="caution">
    <text evidence="2">The sequence shown here is derived from an EMBL/GenBank/DDBJ whole genome shotgun (WGS) entry which is preliminary data.</text>
</comment>
<gene>
    <name evidence="2" type="ORF">NG800_004360</name>
</gene>
<feature type="transmembrane region" description="Helical" evidence="1">
    <location>
        <begin position="6"/>
        <end position="24"/>
    </location>
</feature>
<evidence type="ECO:0000313" key="3">
    <source>
        <dbReference type="Proteomes" id="UP001204439"/>
    </source>
</evidence>
<keyword evidence="3" id="KW-1185">Reference proteome</keyword>
<keyword evidence="1" id="KW-0812">Transmembrane</keyword>
<evidence type="ECO:0000256" key="1">
    <source>
        <dbReference type="SAM" id="Phobius"/>
    </source>
</evidence>
<protein>
    <submittedName>
        <fullName evidence="2">FeoB-associated Cys-rich membrane protein</fullName>
    </submittedName>
</protein>
<keyword evidence="1" id="KW-0472">Membrane</keyword>
<sequence length="47" mass="5154">MENSIIIQYAIIGLLVLGALYFTFKKFAKTFSKKKDGKGCDSDCGCS</sequence>
<accession>A0ABU4JEN4</accession>